<dbReference type="InterPro" id="IPR027476">
    <property type="entry name" value="DppA_N"/>
</dbReference>
<dbReference type="Proteomes" id="UP000612456">
    <property type="component" value="Unassembled WGS sequence"/>
</dbReference>
<protein>
    <recommendedName>
        <fullName evidence="3">Peptidase M55</fullName>
    </recommendedName>
</protein>
<dbReference type="Pfam" id="PF04951">
    <property type="entry name" value="Peptidase_M55"/>
    <property type="match status" value="1"/>
</dbReference>
<evidence type="ECO:0008006" key="3">
    <source>
        <dbReference type="Google" id="ProtNLM"/>
    </source>
</evidence>
<comment type="caution">
    <text evidence="1">The sequence shown here is derived from an EMBL/GenBank/DDBJ whole genome shotgun (WGS) entry which is preliminary data.</text>
</comment>
<name>A0A916YMU2_9BACL</name>
<evidence type="ECO:0000313" key="2">
    <source>
        <dbReference type="Proteomes" id="UP000612456"/>
    </source>
</evidence>
<reference evidence="1" key="1">
    <citation type="journal article" date="2014" name="Int. J. Syst. Evol. Microbiol.">
        <title>Complete genome sequence of Corynebacterium casei LMG S-19264T (=DSM 44701T), isolated from a smear-ripened cheese.</title>
        <authorList>
            <consortium name="US DOE Joint Genome Institute (JGI-PGF)"/>
            <person name="Walter F."/>
            <person name="Albersmeier A."/>
            <person name="Kalinowski J."/>
            <person name="Ruckert C."/>
        </authorList>
    </citation>
    <scope>NUCLEOTIDE SEQUENCE</scope>
    <source>
        <strain evidence="1">CGMCC 1.15178</strain>
    </source>
</reference>
<dbReference type="Gene3D" id="3.40.50.10780">
    <property type="entry name" value="Dipeptide transport protein"/>
    <property type="match status" value="1"/>
</dbReference>
<reference evidence="1" key="2">
    <citation type="submission" date="2020-09" db="EMBL/GenBank/DDBJ databases">
        <authorList>
            <person name="Sun Q."/>
            <person name="Zhou Y."/>
        </authorList>
    </citation>
    <scope>NUCLEOTIDE SEQUENCE</scope>
    <source>
        <strain evidence="1">CGMCC 1.15178</strain>
    </source>
</reference>
<dbReference type="InterPro" id="IPR007035">
    <property type="entry name" value="Peptidase_M55"/>
</dbReference>
<dbReference type="AlphaFoldDB" id="A0A916YMU2"/>
<dbReference type="SUPFAM" id="SSF63992">
    <property type="entry name" value="Dipeptide transport protein"/>
    <property type="match status" value="1"/>
</dbReference>
<dbReference type="Gene3D" id="3.30.1360.130">
    <property type="entry name" value="Dipeptide transport protein"/>
    <property type="match status" value="1"/>
</dbReference>
<gene>
    <name evidence="1" type="ORF">GCM10010911_08050</name>
</gene>
<dbReference type="InterPro" id="IPR036177">
    <property type="entry name" value="Peptidase_M55_sf"/>
</dbReference>
<accession>A0A916YMU2</accession>
<proteinExistence type="predicted"/>
<dbReference type="EMBL" id="BMHP01000001">
    <property type="protein sequence ID" value="GGD52861.1"/>
    <property type="molecule type" value="Genomic_DNA"/>
</dbReference>
<evidence type="ECO:0000313" key="1">
    <source>
        <dbReference type="EMBL" id="GGD52861.1"/>
    </source>
</evidence>
<organism evidence="1 2">
    <name type="scientific">Paenibacillus nasutitermitis</name>
    <dbReference type="NCBI Taxonomy" id="1652958"/>
    <lineage>
        <taxon>Bacteria</taxon>
        <taxon>Bacillati</taxon>
        <taxon>Bacillota</taxon>
        <taxon>Bacilli</taxon>
        <taxon>Bacillales</taxon>
        <taxon>Paenibacillaceae</taxon>
        <taxon>Paenibacillus</taxon>
    </lineage>
</organism>
<keyword evidence="2" id="KW-1185">Reference proteome</keyword>
<sequence>MVSKWDQVKQGQSFYEKYRTILTQEINAAVEGAISAGATRIVVNDGHGSQDYNVMWELLHPIVELERPDSAADICPSLDESFHAVLHIGAHAREGTPNAIMPHTQNHETWLTYEVNGQVYGEIGQLAIVAGYSGVPVAYISGDAAAVAEAKELLGDALPATIVKWGHAAGAATCLHPEESMRRIRADVDKALRDILTKPYRLEGRLEVKVTYKSTKDAMKAAEKPGAELLDPFTVRRMVDNAKRAVDI</sequence>